<evidence type="ECO:0000313" key="3">
    <source>
        <dbReference type="EMBL" id="KAL1509405.1"/>
    </source>
</evidence>
<dbReference type="Gene3D" id="3.40.50.1820">
    <property type="entry name" value="alpha/beta hydrolase"/>
    <property type="match status" value="1"/>
</dbReference>
<dbReference type="SUPFAM" id="SSF53474">
    <property type="entry name" value="alpha/beta-Hydrolases"/>
    <property type="match status" value="1"/>
</dbReference>
<reference evidence="3 4" key="1">
    <citation type="submission" date="2024-05" db="EMBL/GenBank/DDBJ databases">
        <title>Genetic variation in Jamaican populations of the coffee berry borer (Hypothenemus hampei).</title>
        <authorList>
            <person name="Errbii M."/>
            <person name="Myrie A."/>
        </authorList>
    </citation>
    <scope>NUCLEOTIDE SEQUENCE [LARGE SCALE GENOMIC DNA]</scope>
    <source>
        <strain evidence="3">JA-Hopewell-2020-01-JO</strain>
        <tissue evidence="3">Whole body</tissue>
    </source>
</reference>
<protein>
    <recommendedName>
        <fullName evidence="2">Alpha/beta hydrolase fold-3 domain-containing protein</fullName>
    </recommendedName>
</protein>
<keyword evidence="1" id="KW-0378">Hydrolase</keyword>
<name>A0ABD1F637_HYPHA</name>
<dbReference type="EMBL" id="JBDJPC010000003">
    <property type="protein sequence ID" value="KAL1509405.1"/>
    <property type="molecule type" value="Genomic_DNA"/>
</dbReference>
<dbReference type="Proteomes" id="UP001566132">
    <property type="component" value="Unassembled WGS sequence"/>
</dbReference>
<evidence type="ECO:0000313" key="4">
    <source>
        <dbReference type="Proteomes" id="UP001566132"/>
    </source>
</evidence>
<sequence>MIEQDLETLYSPSCFSKRYGKTEVLQKHIQFIEAHSKLVKSSIPCDLGISYGPGLKEKYDIYGTDLREDAPIVIHIHGGYYHEESITHANNSFISQILYRNGIKTILLGYELSPQRTVPEILEHLQMGIRECLKYARNLKCKATFLSGHSVGAHAIATILPDFKRSISQTDSNLIKGAFLLCGIYNLEPLTQMSVNDLLNLTIETAKEELSPMLFDKADYGGTEIYIVAAENDSPAFVVQSQQFFKKLKSEEADVHFNLIPVVDHFDCIENLFYEDYELSRLLVTAIKKYV</sequence>
<dbReference type="InterPro" id="IPR013094">
    <property type="entry name" value="AB_hydrolase_3"/>
</dbReference>
<organism evidence="3 4">
    <name type="scientific">Hypothenemus hampei</name>
    <name type="common">Coffee berry borer</name>
    <dbReference type="NCBI Taxonomy" id="57062"/>
    <lineage>
        <taxon>Eukaryota</taxon>
        <taxon>Metazoa</taxon>
        <taxon>Ecdysozoa</taxon>
        <taxon>Arthropoda</taxon>
        <taxon>Hexapoda</taxon>
        <taxon>Insecta</taxon>
        <taxon>Pterygota</taxon>
        <taxon>Neoptera</taxon>
        <taxon>Endopterygota</taxon>
        <taxon>Coleoptera</taxon>
        <taxon>Polyphaga</taxon>
        <taxon>Cucujiformia</taxon>
        <taxon>Curculionidae</taxon>
        <taxon>Scolytinae</taxon>
        <taxon>Hypothenemus</taxon>
    </lineage>
</organism>
<gene>
    <name evidence="3" type="ORF">ABEB36_004148</name>
</gene>
<dbReference type="Pfam" id="PF07859">
    <property type="entry name" value="Abhydrolase_3"/>
    <property type="match status" value="1"/>
</dbReference>
<dbReference type="PANTHER" id="PTHR48081:SF33">
    <property type="entry name" value="KYNURENINE FORMAMIDASE"/>
    <property type="match status" value="1"/>
</dbReference>
<comment type="caution">
    <text evidence="3">The sequence shown here is derived from an EMBL/GenBank/DDBJ whole genome shotgun (WGS) entry which is preliminary data.</text>
</comment>
<evidence type="ECO:0000256" key="1">
    <source>
        <dbReference type="ARBA" id="ARBA00022801"/>
    </source>
</evidence>
<dbReference type="GO" id="GO:0016787">
    <property type="term" value="F:hydrolase activity"/>
    <property type="evidence" value="ECO:0007669"/>
    <property type="project" value="UniProtKB-KW"/>
</dbReference>
<evidence type="ECO:0000259" key="2">
    <source>
        <dbReference type="Pfam" id="PF07859"/>
    </source>
</evidence>
<dbReference type="InterPro" id="IPR050300">
    <property type="entry name" value="GDXG_lipolytic_enzyme"/>
</dbReference>
<feature type="domain" description="Alpha/beta hydrolase fold-3" evidence="2">
    <location>
        <begin position="73"/>
        <end position="195"/>
    </location>
</feature>
<proteinExistence type="predicted"/>
<keyword evidence="4" id="KW-1185">Reference proteome</keyword>
<dbReference type="InterPro" id="IPR029058">
    <property type="entry name" value="AB_hydrolase_fold"/>
</dbReference>
<dbReference type="AlphaFoldDB" id="A0ABD1F637"/>
<dbReference type="PANTHER" id="PTHR48081">
    <property type="entry name" value="AB HYDROLASE SUPERFAMILY PROTEIN C4A8.06C"/>
    <property type="match status" value="1"/>
</dbReference>
<accession>A0ABD1F637</accession>